<evidence type="ECO:0000313" key="2">
    <source>
        <dbReference type="Proteomes" id="UP000471648"/>
    </source>
</evidence>
<evidence type="ECO:0000313" key="1">
    <source>
        <dbReference type="EMBL" id="NEB70298.1"/>
    </source>
</evidence>
<dbReference type="Proteomes" id="UP000471648">
    <property type="component" value="Unassembled WGS sequence"/>
</dbReference>
<sequence length="75" mass="8040">MPIVDDIEFFGRAADAGDMPRDAAIRALAAASGGGLTELGAASSIDNWQTARADYQAIYETAADNLRKWTQEPPR</sequence>
<proteinExistence type="predicted"/>
<protein>
    <submittedName>
        <fullName evidence="1">Uncharacterized protein</fullName>
    </submittedName>
</protein>
<dbReference type="RefSeq" id="WP_164358186.1">
    <property type="nucleotide sequence ID" value="NZ_CP108360.1"/>
</dbReference>
<reference evidence="1 2" key="1">
    <citation type="submission" date="2020-01" db="EMBL/GenBank/DDBJ databases">
        <title>Insect and environment-associated Actinomycetes.</title>
        <authorList>
            <person name="Currrie C."/>
            <person name="Chevrette M."/>
            <person name="Carlson C."/>
            <person name="Stubbendieck R."/>
            <person name="Wendt-Pienkowski E."/>
        </authorList>
    </citation>
    <scope>NUCLEOTIDE SEQUENCE [LARGE SCALE GENOMIC DNA]</scope>
    <source>
        <strain evidence="1 2">SID14438</strain>
    </source>
</reference>
<dbReference type="EMBL" id="JAAGME010001046">
    <property type="protein sequence ID" value="NEB70298.1"/>
    <property type="molecule type" value="Genomic_DNA"/>
</dbReference>
<name>A0A6N9VG81_STRMI</name>
<organism evidence="1 2">
    <name type="scientific">Streptomyces microflavus</name>
    <name type="common">Streptomyces lipmanii</name>
    <dbReference type="NCBI Taxonomy" id="1919"/>
    <lineage>
        <taxon>Bacteria</taxon>
        <taxon>Bacillati</taxon>
        <taxon>Actinomycetota</taxon>
        <taxon>Actinomycetes</taxon>
        <taxon>Kitasatosporales</taxon>
        <taxon>Streptomycetaceae</taxon>
        <taxon>Streptomyces</taxon>
    </lineage>
</organism>
<comment type="caution">
    <text evidence="1">The sequence shown here is derived from an EMBL/GenBank/DDBJ whole genome shotgun (WGS) entry which is preliminary data.</text>
</comment>
<gene>
    <name evidence="1" type="ORF">G3I39_25055</name>
</gene>
<accession>A0A6N9VG81</accession>
<dbReference type="AlphaFoldDB" id="A0A6N9VG81"/>